<dbReference type="InterPro" id="IPR036291">
    <property type="entry name" value="NAD(P)-bd_dom_sf"/>
</dbReference>
<evidence type="ECO:0000256" key="2">
    <source>
        <dbReference type="ARBA" id="ARBA00023002"/>
    </source>
</evidence>
<dbReference type="SUPFAM" id="SSF51735">
    <property type="entry name" value="NAD(P)-binding Rossmann-fold domains"/>
    <property type="match status" value="1"/>
</dbReference>
<dbReference type="Proteomes" id="UP001058860">
    <property type="component" value="Chromosome"/>
</dbReference>
<dbReference type="Gene3D" id="3.40.50.720">
    <property type="entry name" value="NAD(P)-binding Rossmann-like Domain"/>
    <property type="match status" value="1"/>
</dbReference>
<name>A0ABY5PL16_9ACTN</name>
<dbReference type="EMBL" id="CP088295">
    <property type="protein sequence ID" value="UUY05364.1"/>
    <property type="molecule type" value="Genomic_DNA"/>
</dbReference>
<dbReference type="InterPro" id="IPR051122">
    <property type="entry name" value="SDR_DHRS6-like"/>
</dbReference>
<dbReference type="RefSeq" id="WP_353865823.1">
    <property type="nucleotide sequence ID" value="NZ_CP088295.1"/>
</dbReference>
<organism evidence="3 4">
    <name type="scientific">Svornostia abyssi</name>
    <dbReference type="NCBI Taxonomy" id="2898438"/>
    <lineage>
        <taxon>Bacteria</taxon>
        <taxon>Bacillati</taxon>
        <taxon>Actinomycetota</taxon>
        <taxon>Thermoleophilia</taxon>
        <taxon>Solirubrobacterales</taxon>
        <taxon>Baekduiaceae</taxon>
        <taxon>Svornostia</taxon>
    </lineage>
</organism>
<dbReference type="PRINTS" id="PR00081">
    <property type="entry name" value="GDHRDH"/>
</dbReference>
<dbReference type="InterPro" id="IPR002347">
    <property type="entry name" value="SDR_fam"/>
</dbReference>
<dbReference type="Pfam" id="PF13561">
    <property type="entry name" value="adh_short_C2"/>
    <property type="match status" value="1"/>
</dbReference>
<gene>
    <name evidence="3" type="ORF">LRS13_07530</name>
</gene>
<comment type="similarity">
    <text evidence="1">Belongs to the short-chain dehydrogenases/reductases (SDR) family.</text>
</comment>
<reference evidence="4" key="1">
    <citation type="submission" date="2021-11" db="EMBL/GenBank/DDBJ databases">
        <title>Cultivation dependent microbiological survey of springs from the worlds oldest radium mine currently devoted to the extraction of radon-saturated water.</title>
        <authorList>
            <person name="Kapinusova G."/>
            <person name="Smrhova T."/>
            <person name="Strejcek M."/>
            <person name="Suman J."/>
            <person name="Jani K."/>
            <person name="Pajer P."/>
            <person name="Uhlik O."/>
        </authorList>
    </citation>
    <scope>NUCLEOTIDE SEQUENCE [LARGE SCALE GENOMIC DNA]</scope>
    <source>
        <strain evidence="4">J379</strain>
    </source>
</reference>
<evidence type="ECO:0000256" key="1">
    <source>
        <dbReference type="ARBA" id="ARBA00006484"/>
    </source>
</evidence>
<keyword evidence="2" id="KW-0560">Oxidoreductase</keyword>
<evidence type="ECO:0000313" key="4">
    <source>
        <dbReference type="Proteomes" id="UP001058860"/>
    </source>
</evidence>
<dbReference type="PANTHER" id="PTHR43477">
    <property type="entry name" value="DIHYDROANTICAPSIN 7-DEHYDROGENASE"/>
    <property type="match status" value="1"/>
</dbReference>
<keyword evidence="4" id="KW-1185">Reference proteome</keyword>
<evidence type="ECO:0000313" key="3">
    <source>
        <dbReference type="EMBL" id="UUY05364.1"/>
    </source>
</evidence>
<dbReference type="PANTHER" id="PTHR43477:SF1">
    <property type="entry name" value="DIHYDROANTICAPSIN 7-DEHYDROGENASE"/>
    <property type="match status" value="1"/>
</dbReference>
<sequence>MLTLEDQHLIVVGGSSGIGLATARAALAAGATVTAIARDPAGLAAAAAATPGLHTAVADVLDPGALRDAFAAAGPVDHVYNAAGGVTLGSILDEGIDAPLLALQTRLLGSVHVVRASHPTLRPGGSIVLTGGVSTDRPVAGAWGPNVSTAAAEQLARVLAVELAPIRVNAVAPGWTDTPLWDRVLGDQRDAVVGDAVAKHLTGQIVAADDVAAAVLLLLANPGITGEVLHVDAGARLT</sequence>
<protein>
    <submittedName>
        <fullName evidence="3">SDR family oxidoreductase</fullName>
    </submittedName>
</protein>
<accession>A0ABY5PL16</accession>
<proteinExistence type="inferred from homology"/>